<name>A0ABC9ANP5_9POAL</name>
<keyword evidence="3" id="KW-1185">Reference proteome</keyword>
<keyword evidence="1" id="KW-0175">Coiled coil</keyword>
<accession>A0ABC9ANP5</accession>
<sequence length="269" mass="31330">MSWYYWYYREQELMREKTRLTNQNHDLSRQVSTLGYKVRELEREKTRLSNENRGLSSQLSTYGYKVWELEREKTRLSDENCELSSQISTLGYKVRELQGQNTKLSGELLKQRDDTRKAGLMFMNAADTYQQVAKKQIRANLVELEDTRKAGLLLMNAADTYQEIHTNKKQIKDKVEELKVLTAKQAEVDAKVASLESDRKAALAKNQKLEADYDKMKIENNKLQSEVERLMMELGVLAEVQEAATEAFDAEKAEIMKELEDHKMKVTEI</sequence>
<protein>
    <submittedName>
        <fullName evidence="2">Uncharacterized protein</fullName>
    </submittedName>
</protein>
<reference evidence="2 3" key="2">
    <citation type="submission" date="2024-10" db="EMBL/GenBank/DDBJ databases">
        <authorList>
            <person name="Ryan C."/>
        </authorList>
    </citation>
    <scope>NUCLEOTIDE SEQUENCE [LARGE SCALE GENOMIC DNA]</scope>
</reference>
<feature type="coiled-coil region" evidence="1">
    <location>
        <begin position="10"/>
        <end position="58"/>
    </location>
</feature>
<organism evidence="2 3">
    <name type="scientific">Urochloa decumbens</name>
    <dbReference type="NCBI Taxonomy" id="240449"/>
    <lineage>
        <taxon>Eukaryota</taxon>
        <taxon>Viridiplantae</taxon>
        <taxon>Streptophyta</taxon>
        <taxon>Embryophyta</taxon>
        <taxon>Tracheophyta</taxon>
        <taxon>Spermatophyta</taxon>
        <taxon>Magnoliopsida</taxon>
        <taxon>Liliopsida</taxon>
        <taxon>Poales</taxon>
        <taxon>Poaceae</taxon>
        <taxon>PACMAD clade</taxon>
        <taxon>Panicoideae</taxon>
        <taxon>Panicodae</taxon>
        <taxon>Paniceae</taxon>
        <taxon>Melinidinae</taxon>
        <taxon>Urochloa</taxon>
    </lineage>
</organism>
<reference evidence="3" key="1">
    <citation type="submission" date="2024-06" db="EMBL/GenBank/DDBJ databases">
        <authorList>
            <person name="Ryan C."/>
        </authorList>
    </citation>
    <scope>NUCLEOTIDE SEQUENCE [LARGE SCALE GENOMIC DNA]</scope>
</reference>
<gene>
    <name evidence="2" type="ORF">URODEC1_LOCUS56997</name>
</gene>
<proteinExistence type="predicted"/>
<feature type="coiled-coil region" evidence="1">
    <location>
        <begin position="161"/>
        <end position="233"/>
    </location>
</feature>
<dbReference type="AlphaFoldDB" id="A0ABC9ANP5"/>
<evidence type="ECO:0000313" key="3">
    <source>
        <dbReference type="Proteomes" id="UP001497457"/>
    </source>
</evidence>
<evidence type="ECO:0000313" key="2">
    <source>
        <dbReference type="EMBL" id="CAL4983261.1"/>
    </source>
</evidence>
<dbReference type="EMBL" id="OZ075132">
    <property type="protein sequence ID" value="CAL4983261.1"/>
    <property type="molecule type" value="Genomic_DNA"/>
</dbReference>
<dbReference type="Proteomes" id="UP001497457">
    <property type="component" value="Chromosome 22rd"/>
</dbReference>
<evidence type="ECO:0000256" key="1">
    <source>
        <dbReference type="SAM" id="Coils"/>
    </source>
</evidence>
<dbReference type="Gene3D" id="1.20.5.340">
    <property type="match status" value="1"/>
</dbReference>